<proteinExistence type="inferred from homology"/>
<evidence type="ECO:0000259" key="12">
    <source>
        <dbReference type="Pfam" id="PF01694"/>
    </source>
</evidence>
<evidence type="ECO:0000256" key="3">
    <source>
        <dbReference type="ARBA" id="ARBA00009045"/>
    </source>
</evidence>
<dbReference type="CDD" id="cd21451">
    <property type="entry name" value="DLC-like_TCTEX1D"/>
    <property type="match status" value="1"/>
</dbReference>
<evidence type="ECO:0000313" key="13">
    <source>
        <dbReference type="EMBL" id="EUD72757.1"/>
    </source>
</evidence>
<dbReference type="GO" id="GO:0006508">
    <property type="term" value="P:proteolysis"/>
    <property type="evidence" value="ECO:0007669"/>
    <property type="project" value="UniProtKB-KW"/>
</dbReference>
<dbReference type="GO" id="GO:0016020">
    <property type="term" value="C:membrane"/>
    <property type="evidence" value="ECO:0007669"/>
    <property type="project" value="UniProtKB-SubCell"/>
</dbReference>
<evidence type="ECO:0000256" key="6">
    <source>
        <dbReference type="ARBA" id="ARBA00022801"/>
    </source>
</evidence>
<dbReference type="Pfam" id="PF01694">
    <property type="entry name" value="Rhomboid"/>
    <property type="match status" value="1"/>
</dbReference>
<dbReference type="SUPFAM" id="SSF144091">
    <property type="entry name" value="Rhomboid-like"/>
    <property type="match status" value="1"/>
</dbReference>
<organism evidence="13 14">
    <name type="scientific">Plasmodium vinckei petteri</name>
    <dbReference type="NCBI Taxonomy" id="138298"/>
    <lineage>
        <taxon>Eukaryota</taxon>
        <taxon>Sar</taxon>
        <taxon>Alveolata</taxon>
        <taxon>Apicomplexa</taxon>
        <taxon>Aconoidasida</taxon>
        <taxon>Haemosporida</taxon>
        <taxon>Plasmodiidae</taxon>
        <taxon>Plasmodium</taxon>
        <taxon>Plasmodium (Vinckeia)</taxon>
    </lineage>
</organism>
<dbReference type="Proteomes" id="UP000030659">
    <property type="component" value="Unassembled WGS sequence"/>
</dbReference>
<comment type="function">
    <text evidence="10">Serine protease involved in intramembrane proteolysis.</text>
</comment>
<comment type="similarity">
    <text evidence="3 10">Belongs to the peptidase S54 family.</text>
</comment>
<evidence type="ECO:0000256" key="9">
    <source>
        <dbReference type="ARBA" id="ARBA00023136"/>
    </source>
</evidence>
<keyword evidence="9 10" id="KW-0472">Membrane</keyword>
<evidence type="ECO:0000256" key="10">
    <source>
        <dbReference type="RuleBase" id="RU362115"/>
    </source>
</evidence>
<evidence type="ECO:0000256" key="5">
    <source>
        <dbReference type="ARBA" id="ARBA00022692"/>
    </source>
</evidence>
<comment type="catalytic activity">
    <reaction evidence="1 10">
        <text>Cleaves type-1 transmembrane domains using a catalytic dyad composed of serine and histidine that are contributed by different transmembrane domains.</text>
        <dbReference type="EC" id="3.4.21.105"/>
    </reaction>
</comment>
<feature type="transmembrane region" description="Helical" evidence="10">
    <location>
        <begin position="331"/>
        <end position="348"/>
    </location>
</feature>
<name>W7AH59_PLAVN</name>
<evidence type="ECO:0000256" key="2">
    <source>
        <dbReference type="ARBA" id="ARBA00004141"/>
    </source>
</evidence>
<dbReference type="PANTHER" id="PTHR22936:SF69">
    <property type="entry name" value="RHOMBOID-LIKE PROTEIN"/>
    <property type="match status" value="1"/>
</dbReference>
<evidence type="ECO:0000256" key="11">
    <source>
        <dbReference type="SAM" id="MobiDB-lite"/>
    </source>
</evidence>
<dbReference type="EC" id="3.4.21.105" evidence="10"/>
<feature type="transmembrane region" description="Helical" evidence="10">
    <location>
        <begin position="271"/>
        <end position="289"/>
    </location>
</feature>
<feature type="transmembrane region" description="Helical" evidence="10">
    <location>
        <begin position="301"/>
        <end position="324"/>
    </location>
</feature>
<gene>
    <name evidence="13" type="ORF">YYG_01757</name>
</gene>
<feature type="region of interest" description="Disordered" evidence="11">
    <location>
        <begin position="72"/>
        <end position="115"/>
    </location>
</feature>
<dbReference type="InterPro" id="IPR022764">
    <property type="entry name" value="Peptidase_S54_rhomboid_dom"/>
</dbReference>
<comment type="subcellular location">
    <subcellularLocation>
        <location evidence="2 10">Membrane</location>
        <topology evidence="2 10">Multi-pass membrane protein</topology>
    </subcellularLocation>
</comment>
<feature type="transmembrane region" description="Helical" evidence="10">
    <location>
        <begin position="192"/>
        <end position="208"/>
    </location>
</feature>
<evidence type="ECO:0000256" key="1">
    <source>
        <dbReference type="ARBA" id="ARBA00000156"/>
    </source>
</evidence>
<dbReference type="Pfam" id="PF03645">
    <property type="entry name" value="Tctex-1"/>
    <property type="match status" value="1"/>
</dbReference>
<comment type="caution">
    <text evidence="10">Lacks conserved residue(s) required for the propagation of feature annotation.</text>
</comment>
<keyword evidence="7 10" id="KW-0720">Serine protease</keyword>
<evidence type="ECO:0000256" key="4">
    <source>
        <dbReference type="ARBA" id="ARBA00022670"/>
    </source>
</evidence>
<evidence type="ECO:0000256" key="7">
    <source>
        <dbReference type="ARBA" id="ARBA00022825"/>
    </source>
</evidence>
<keyword evidence="8 10" id="KW-1133">Transmembrane helix</keyword>
<accession>W7AH59</accession>
<sequence>MEGIKKSTPPSLDINEDEQNSKDENKVDMNGFCFFVNTCEEKLNEFLENYFCNKTYEELKYTEENQGTNNCINNYSEKNDNTNAENNDNYISSHNTNSNTVNNEDNSDNDSSNENEKNYYEKKIIKSNYDRIALNLVDTVEQFMEPYVNERYKIVVHAIIGENKKQGIHIASKSLWNVETDNYVSAKYVNDYIFVTVMIIVFIVSLSIKPGEFLTPSGSILVTLGANVASKIKNGEIHRLILPIFLHANIFHAFFNVFFQLRMGFTLEKNYGILKVAILYFVTGIYGNILSSSVTYCTTKVGASTSGMGLLGIVTSELILLWHIIRHRERVVFNILFFALISILYYFTFNGSNIDHVGHLGGLLSGISIGMLYNEKMENKPTWYNSARFASYACLALLAIVPTVVLFAVPRVC</sequence>
<evidence type="ECO:0000313" key="14">
    <source>
        <dbReference type="Proteomes" id="UP000030659"/>
    </source>
</evidence>
<reference evidence="13 14" key="1">
    <citation type="submission" date="2013-02" db="EMBL/GenBank/DDBJ databases">
        <title>The Genome Sequence of Plasmodium vinckei petteri CR.</title>
        <authorList>
            <consortium name="The Broad Institute Genome Sequencing Platform"/>
            <consortium name="The Broad Institute Genome Sequencing Center for Infectious Disease"/>
            <person name="Neafsey D."/>
            <person name="Cheeseman I."/>
            <person name="Volkman S."/>
            <person name="Adams J."/>
            <person name="Walker B."/>
            <person name="Young S.K."/>
            <person name="Zeng Q."/>
            <person name="Gargeya S."/>
            <person name="Fitzgerald M."/>
            <person name="Haas B."/>
            <person name="Abouelleil A."/>
            <person name="Alvarado L."/>
            <person name="Arachchi H.M."/>
            <person name="Berlin A.M."/>
            <person name="Chapman S.B."/>
            <person name="Dewar J."/>
            <person name="Goldberg J."/>
            <person name="Griggs A."/>
            <person name="Gujja S."/>
            <person name="Hansen M."/>
            <person name="Howarth C."/>
            <person name="Imamovic A."/>
            <person name="Larimer J."/>
            <person name="McCowan C."/>
            <person name="Murphy C."/>
            <person name="Neiman D."/>
            <person name="Pearson M."/>
            <person name="Priest M."/>
            <person name="Roberts A."/>
            <person name="Saif S."/>
            <person name="Shea T."/>
            <person name="Sisk P."/>
            <person name="Sykes S."/>
            <person name="Wortman J."/>
            <person name="Nusbaum C."/>
            <person name="Birren B."/>
        </authorList>
    </citation>
    <scope>NUCLEOTIDE SEQUENCE [LARGE SCALE GENOMIC DNA]</scope>
    <source>
        <strain evidence="13 14">CR</strain>
    </source>
</reference>
<feature type="compositionally biased region" description="Low complexity" evidence="11">
    <location>
        <begin position="81"/>
        <end position="104"/>
    </location>
</feature>
<dbReference type="Gene3D" id="1.20.1540.10">
    <property type="entry name" value="Rhomboid-like"/>
    <property type="match status" value="1"/>
</dbReference>
<protein>
    <recommendedName>
        <fullName evidence="10">Rhomboid-like protease</fullName>
        <ecNumber evidence="10">3.4.21.105</ecNumber>
    </recommendedName>
</protein>
<dbReference type="PANTHER" id="PTHR22936">
    <property type="entry name" value="RHOMBOID-RELATED"/>
    <property type="match status" value="1"/>
</dbReference>
<dbReference type="AlphaFoldDB" id="W7AH59"/>
<dbReference type="InterPro" id="IPR035952">
    <property type="entry name" value="Rhomboid-like_sf"/>
</dbReference>
<feature type="transmembrane region" description="Helical" evidence="10">
    <location>
        <begin position="240"/>
        <end position="259"/>
    </location>
</feature>
<dbReference type="InterPro" id="IPR002610">
    <property type="entry name" value="Peptidase_S54_rhomboid-like"/>
</dbReference>
<feature type="region of interest" description="Disordered" evidence="11">
    <location>
        <begin position="1"/>
        <end position="23"/>
    </location>
</feature>
<dbReference type="InterPro" id="IPR005334">
    <property type="entry name" value="Tctex-1-like"/>
</dbReference>
<feature type="domain" description="Peptidase S54 rhomboid" evidence="12">
    <location>
        <begin position="235"/>
        <end position="373"/>
    </location>
</feature>
<dbReference type="eggNOG" id="KOG2289">
    <property type="taxonomic scope" value="Eukaryota"/>
</dbReference>
<keyword evidence="5 10" id="KW-0812">Transmembrane</keyword>
<evidence type="ECO:0000256" key="8">
    <source>
        <dbReference type="ARBA" id="ARBA00022989"/>
    </source>
</evidence>
<dbReference type="EMBL" id="KI965397">
    <property type="protein sequence ID" value="EUD72757.1"/>
    <property type="molecule type" value="Genomic_DNA"/>
</dbReference>
<keyword evidence="4 10" id="KW-0645">Protease</keyword>
<dbReference type="GO" id="GO:0004252">
    <property type="term" value="F:serine-type endopeptidase activity"/>
    <property type="evidence" value="ECO:0007669"/>
    <property type="project" value="InterPro"/>
</dbReference>
<feature type="transmembrane region" description="Helical" evidence="10">
    <location>
        <begin position="389"/>
        <end position="409"/>
    </location>
</feature>
<keyword evidence="6 10" id="KW-0378">Hydrolase</keyword>